<comment type="caution">
    <text evidence="3">The sequence shown here is derived from an EMBL/GenBank/DDBJ whole genome shotgun (WGS) entry which is preliminary data.</text>
</comment>
<name>A0A644WGG5_9ZZZZ</name>
<dbReference type="SUPFAM" id="SSF51161">
    <property type="entry name" value="Trimeric LpxA-like enzymes"/>
    <property type="match status" value="1"/>
</dbReference>
<keyword evidence="2 3" id="KW-0808">Transferase</keyword>
<comment type="similarity">
    <text evidence="1">Belongs to the transferase hexapeptide repeat family.</text>
</comment>
<dbReference type="GO" id="GO:0008925">
    <property type="term" value="F:maltose O-acetyltransferase activity"/>
    <property type="evidence" value="ECO:0007669"/>
    <property type="project" value="UniProtKB-EC"/>
</dbReference>
<organism evidence="3">
    <name type="scientific">bioreactor metagenome</name>
    <dbReference type="NCBI Taxonomy" id="1076179"/>
    <lineage>
        <taxon>unclassified sequences</taxon>
        <taxon>metagenomes</taxon>
        <taxon>ecological metagenomes</taxon>
    </lineage>
</organism>
<dbReference type="AlphaFoldDB" id="A0A644WGG5"/>
<dbReference type="InterPro" id="IPR011004">
    <property type="entry name" value="Trimer_LpxA-like_sf"/>
</dbReference>
<keyword evidence="3" id="KW-0012">Acyltransferase</keyword>
<dbReference type="PANTHER" id="PTHR23416:SF23">
    <property type="entry name" value="ACETYLTRANSFERASE C18B11.09C-RELATED"/>
    <property type="match status" value="1"/>
</dbReference>
<protein>
    <submittedName>
        <fullName evidence="3">Maltose O-acetyltransferase</fullName>
        <ecNumber evidence="3">2.3.1.79</ecNumber>
    </submittedName>
</protein>
<evidence type="ECO:0000256" key="1">
    <source>
        <dbReference type="ARBA" id="ARBA00007274"/>
    </source>
</evidence>
<reference evidence="3" key="1">
    <citation type="submission" date="2019-08" db="EMBL/GenBank/DDBJ databases">
        <authorList>
            <person name="Kucharzyk K."/>
            <person name="Murdoch R.W."/>
            <person name="Higgins S."/>
            <person name="Loffler F."/>
        </authorList>
    </citation>
    <scope>NUCLEOTIDE SEQUENCE</scope>
</reference>
<evidence type="ECO:0000313" key="3">
    <source>
        <dbReference type="EMBL" id="MPM01394.1"/>
    </source>
</evidence>
<dbReference type="Pfam" id="PF00132">
    <property type="entry name" value="Hexapep"/>
    <property type="match status" value="2"/>
</dbReference>
<proteinExistence type="inferred from homology"/>
<sequence>MIMKDKIKNIITKNPKIKQFLLYLWVHPYSARTRWWARFFVYPFIIKRGKGSIIRRNARLDLNFSNKFKLGNRSIIEEYTIINNGCGDIQIGDNSNINSRAMIVGPVKIGNYVMFGSNSRITGLTHNYEDISIPIKLQGVSSKISEIEDDVWIGGNCVIIQGIKIGKHSLVAAGSVVTKDVEPYTIVAGNPARPIKKYNFYTKKWNIII</sequence>
<gene>
    <name evidence="3" type="primary">maa_4</name>
    <name evidence="3" type="ORF">SDC9_47634</name>
</gene>
<dbReference type="EC" id="2.3.1.79" evidence="3"/>
<dbReference type="CDD" id="cd04647">
    <property type="entry name" value="LbH_MAT_like"/>
    <property type="match status" value="1"/>
</dbReference>
<dbReference type="InterPro" id="IPR001451">
    <property type="entry name" value="Hexapep"/>
</dbReference>
<evidence type="ECO:0000256" key="2">
    <source>
        <dbReference type="ARBA" id="ARBA00022679"/>
    </source>
</evidence>
<dbReference type="PANTHER" id="PTHR23416">
    <property type="entry name" value="SIALIC ACID SYNTHASE-RELATED"/>
    <property type="match status" value="1"/>
</dbReference>
<dbReference type="GO" id="GO:0005829">
    <property type="term" value="C:cytosol"/>
    <property type="evidence" value="ECO:0007669"/>
    <property type="project" value="TreeGrafter"/>
</dbReference>
<dbReference type="EMBL" id="VSSQ01000793">
    <property type="protein sequence ID" value="MPM01394.1"/>
    <property type="molecule type" value="Genomic_DNA"/>
</dbReference>
<dbReference type="InterPro" id="IPR051159">
    <property type="entry name" value="Hexapeptide_acetyltransf"/>
</dbReference>
<accession>A0A644WGG5</accession>
<dbReference type="Gene3D" id="2.160.10.10">
    <property type="entry name" value="Hexapeptide repeat proteins"/>
    <property type="match status" value="1"/>
</dbReference>